<evidence type="ECO:0000256" key="1">
    <source>
        <dbReference type="ARBA" id="ARBA00008056"/>
    </source>
</evidence>
<dbReference type="Proteomes" id="UP001408356">
    <property type="component" value="Unassembled WGS sequence"/>
</dbReference>
<evidence type="ECO:0000313" key="8">
    <source>
        <dbReference type="Proteomes" id="UP001408356"/>
    </source>
</evidence>
<evidence type="ECO:0000256" key="3">
    <source>
        <dbReference type="ARBA" id="ARBA00023002"/>
    </source>
</evidence>
<gene>
    <name evidence="7" type="ORF">SUNI508_14052</name>
</gene>
<dbReference type="PANTHER" id="PTHR10209">
    <property type="entry name" value="OXIDOREDUCTASE, 2OG-FE II OXYGENASE FAMILY PROTEIN"/>
    <property type="match status" value="1"/>
</dbReference>
<feature type="domain" description="Isopenicillin N synthase-like Fe(2+) 2OG dioxygenase" evidence="5">
    <location>
        <begin position="181"/>
        <end position="244"/>
    </location>
</feature>
<dbReference type="Gene3D" id="2.60.120.330">
    <property type="entry name" value="B-lactam Antibiotic, Isopenicillin N Synthase, Chain"/>
    <property type="match status" value="1"/>
</dbReference>
<evidence type="ECO:0000259" key="6">
    <source>
        <dbReference type="Pfam" id="PF14226"/>
    </source>
</evidence>
<organism evidence="7 8">
    <name type="scientific">Seiridium unicorne</name>
    <dbReference type="NCBI Taxonomy" id="138068"/>
    <lineage>
        <taxon>Eukaryota</taxon>
        <taxon>Fungi</taxon>
        <taxon>Dikarya</taxon>
        <taxon>Ascomycota</taxon>
        <taxon>Pezizomycotina</taxon>
        <taxon>Sordariomycetes</taxon>
        <taxon>Xylariomycetidae</taxon>
        <taxon>Amphisphaeriales</taxon>
        <taxon>Sporocadaceae</taxon>
        <taxon>Seiridium</taxon>
    </lineage>
</organism>
<dbReference type="InterPro" id="IPR044861">
    <property type="entry name" value="IPNS-like_FE2OG_OXY"/>
</dbReference>
<keyword evidence="4" id="KW-0408">Iron</keyword>
<dbReference type="PANTHER" id="PTHR10209:SF881">
    <property type="entry name" value="FI07970P-RELATED"/>
    <property type="match status" value="1"/>
</dbReference>
<feature type="domain" description="Non-haem dioxygenase N-terminal" evidence="6">
    <location>
        <begin position="11"/>
        <end position="78"/>
    </location>
</feature>
<keyword evidence="2" id="KW-0479">Metal-binding</keyword>
<dbReference type="EMBL" id="JARVKF010000082">
    <property type="protein sequence ID" value="KAK9423240.1"/>
    <property type="molecule type" value="Genomic_DNA"/>
</dbReference>
<accession>A0ABR2V9T2</accession>
<evidence type="ECO:0000256" key="4">
    <source>
        <dbReference type="ARBA" id="ARBA00023004"/>
    </source>
</evidence>
<dbReference type="GO" id="GO:0051213">
    <property type="term" value="F:dioxygenase activity"/>
    <property type="evidence" value="ECO:0007669"/>
    <property type="project" value="UniProtKB-KW"/>
</dbReference>
<keyword evidence="8" id="KW-1185">Reference proteome</keyword>
<evidence type="ECO:0000259" key="5">
    <source>
        <dbReference type="Pfam" id="PF03171"/>
    </source>
</evidence>
<dbReference type="InterPro" id="IPR027443">
    <property type="entry name" value="IPNS-like_sf"/>
</dbReference>
<proteinExistence type="inferred from homology"/>
<dbReference type="Pfam" id="PF03171">
    <property type="entry name" value="2OG-FeII_Oxy"/>
    <property type="match status" value="1"/>
</dbReference>
<name>A0ABR2V9T2_9PEZI</name>
<protein>
    <submittedName>
        <fullName evidence="7">Fe2OG dioxygenase domain-containing protein</fullName>
    </submittedName>
</protein>
<keyword evidence="3" id="KW-0560">Oxidoreductase</keyword>
<evidence type="ECO:0000256" key="2">
    <source>
        <dbReference type="ARBA" id="ARBA00022723"/>
    </source>
</evidence>
<comment type="similarity">
    <text evidence="1">Belongs to the iron/ascorbate-dependent oxidoreductase family.</text>
</comment>
<dbReference type="SUPFAM" id="SSF51197">
    <property type="entry name" value="Clavaminate synthase-like"/>
    <property type="match status" value="1"/>
</dbReference>
<keyword evidence="7" id="KW-0223">Dioxygenase</keyword>
<comment type="caution">
    <text evidence="7">The sequence shown here is derived from an EMBL/GenBank/DDBJ whole genome shotgun (WGS) entry which is preliminary data.</text>
</comment>
<sequence length="275" mass="30237">MYDSVASLTTISVSKLLEGDEASAAQLLKACTEVGFFYLDLRSPKTDDTLRDVEQLFKTADDLFNLDVDEKRQYNTDKYNDSKVHGLVLDCHIQLDLWEPANWYEVSELGLFGLGDRMVPFAGPGPIQDAKKPLTSCIRSLHDISLAILSTLYESLGRPEGAPFQDCHRQDQASMTGLGLLRYQPLSHTFDKVGHLAHTDAGSLSFVFTNSGGLQVLMPDNSWQFVEPCPGHAVVNVGDTHVLVQGQVEVESSPGCSSPFLCNDNKDYCGIFTPS</sequence>
<reference evidence="7 8" key="1">
    <citation type="journal article" date="2024" name="J. Plant Pathol.">
        <title>Sequence and assembly of the genome of Seiridium unicorne, isolate CBS 538.82, causal agent of cypress canker disease.</title>
        <authorList>
            <person name="Scali E."/>
            <person name="Rocca G.D."/>
            <person name="Danti R."/>
            <person name="Garbelotto M."/>
            <person name="Barberini S."/>
            <person name="Baroncelli R."/>
            <person name="Emiliani G."/>
        </authorList>
    </citation>
    <scope>NUCLEOTIDE SEQUENCE [LARGE SCALE GENOMIC DNA]</scope>
    <source>
        <strain evidence="7 8">BM-138-508</strain>
    </source>
</reference>
<evidence type="ECO:0000313" key="7">
    <source>
        <dbReference type="EMBL" id="KAK9423240.1"/>
    </source>
</evidence>
<dbReference type="InterPro" id="IPR026992">
    <property type="entry name" value="DIOX_N"/>
</dbReference>
<dbReference type="Pfam" id="PF14226">
    <property type="entry name" value="DIOX_N"/>
    <property type="match status" value="1"/>
</dbReference>